<feature type="transmembrane region" description="Helical" evidence="10">
    <location>
        <begin position="415"/>
        <end position="431"/>
    </location>
</feature>
<dbReference type="RefSeq" id="XP_013246156.1">
    <property type="nucleotide sequence ID" value="XM_013390702.1"/>
</dbReference>
<dbReference type="Proteomes" id="UP000027361">
    <property type="component" value="Unassembled WGS sequence"/>
</dbReference>
<evidence type="ECO:0000256" key="1">
    <source>
        <dbReference type="ARBA" id="ARBA00004439"/>
    </source>
</evidence>
<evidence type="ECO:0000313" key="13">
    <source>
        <dbReference type="Proteomes" id="UP000027361"/>
    </source>
</evidence>
<dbReference type="GO" id="GO:0071555">
    <property type="term" value="P:cell wall organization"/>
    <property type="evidence" value="ECO:0007669"/>
    <property type="project" value="UniProtKB-KW"/>
</dbReference>
<dbReference type="HOGENOM" id="CLU_004760_3_1_1"/>
<sequence length="781" mass="87095">MLGTPGALIATAAAPSSAFGSGRPLADYGATRERLLRKRTVRHIELTNGNLVLEVPVPASISKSGQGAEFSRMRYMAVTCDPNDFVRERYALRPWLYGRAPVELMICMTMYNEDATLFTRTMSGVIKNIAHLCSRTRSKTWGQDAWKKIVVVVVSDGRKKANADTLKVLGLYGCYNEAVMLDHVSDKPTTAHVFEYTTQVVVGPDGTVTVGACPIQLIFCLKEKNQKKLNSHRWFFNAFALQLQPNVCILLDVGTKPSGTSLYELWKAFDRHPSCGGACGEIRVDAGKGQWQLLNPLVASQNFEYKVSNILDKPLESVFGYISVLPGAFSAYRYKAVLGAPLESYFKGEALHSGAAGVHAGTFESNMYLAEDRILCFELVTKRQQAWTLRYIKSAHASTDVPAQVPEFIAQRRRWLNGSLFASIYAVLHWYRIWSSGQGFLRKLALMLQAIYNLISLVFSYTAPANFFLAFFFLVSSATSDPTQDPFGGQGAAVLEAVENIFIALMVVCLVCSLGNRPQGSKLAYTGVMILFACIMGLTLYCAGFTTYLALNAAGLTNLRNWTLANIEQLFLTSGFRDIVISLCSTYILWLVASILFLDPWHMFTSFLQYMLLIPSYTIILAIYSMSNLHDVSWGTKGSDQAHTDLGQATTQKKDGKEVVQVKVPTTQGEAEELWSSMQRDLATPKPEVHQKRSADQKQQDHYANFRTNFLLAWIVTNAALILIFTSSWFNAYIRRKHKESGNRGPVINPYQTVVFYSMAAFAAVRAFGSLLYMLMWIFRL</sequence>
<dbReference type="PANTHER" id="PTHR22914:SF44">
    <property type="entry name" value="CHITIN SYNTHASE 2"/>
    <property type="match status" value="1"/>
</dbReference>
<evidence type="ECO:0000256" key="8">
    <source>
        <dbReference type="ARBA" id="ARBA00023329"/>
    </source>
</evidence>
<dbReference type="OMA" id="EMTKMRY"/>
<dbReference type="GO" id="GO:0006031">
    <property type="term" value="P:chitin biosynthetic process"/>
    <property type="evidence" value="ECO:0007669"/>
    <property type="project" value="UniProtKB-UniRule"/>
</dbReference>
<feature type="transmembrane region" description="Helical" evidence="10">
    <location>
        <begin position="451"/>
        <end position="475"/>
    </location>
</feature>
<dbReference type="Pfam" id="PF01644">
    <property type="entry name" value="Chitin_synth_1"/>
    <property type="match status" value="1"/>
</dbReference>
<comment type="function">
    <text evidence="9 10">Polymerizes chitin, a structural polymer of the cell wall and septum, by transferring the sugar moiety of UDP-GlcNAc to the non-reducing end of the growing chitin polymer.</text>
</comment>
<dbReference type="GO" id="GO:0005886">
    <property type="term" value="C:plasma membrane"/>
    <property type="evidence" value="ECO:0007669"/>
    <property type="project" value="UniProtKB-SubCell"/>
</dbReference>
<dbReference type="STRING" id="1037660.A0A066WH45"/>
<dbReference type="InParanoid" id="A0A066WH45"/>
<dbReference type="GeneID" id="25262230"/>
<feature type="transmembrane region" description="Helical" evidence="10">
    <location>
        <begin position="487"/>
        <end position="511"/>
    </location>
</feature>
<comment type="subcellular location">
    <subcellularLocation>
        <location evidence="10">Cell membrane</location>
        <topology evidence="10">Multi-pass membrane protein</topology>
    </subcellularLocation>
    <subcellularLocation>
        <location evidence="1">Cytoplasmic vesicle membrane</location>
        <topology evidence="1">Multi-pass membrane protein</topology>
    </subcellularLocation>
</comment>
<name>A0A066WH45_TILAU</name>
<dbReference type="GO" id="GO:0030428">
    <property type="term" value="C:cell septum"/>
    <property type="evidence" value="ECO:0007669"/>
    <property type="project" value="TreeGrafter"/>
</dbReference>
<comment type="similarity">
    <text evidence="10">Belongs to the chitin synthase family.</text>
</comment>
<dbReference type="GO" id="GO:0004100">
    <property type="term" value="F:chitin synthase activity"/>
    <property type="evidence" value="ECO:0007669"/>
    <property type="project" value="UniProtKB-UniRule"/>
</dbReference>
<keyword evidence="3 10" id="KW-0328">Glycosyltransferase</keyword>
<keyword evidence="4 10" id="KW-0812">Transmembrane</keyword>
<dbReference type="InterPro" id="IPR004835">
    <property type="entry name" value="Chitin_synth"/>
</dbReference>
<evidence type="ECO:0000256" key="9">
    <source>
        <dbReference type="ARBA" id="ARBA00024009"/>
    </source>
</evidence>
<keyword evidence="10 12" id="KW-0808">Transferase</keyword>
<feature type="transmembrane region" description="Helical" evidence="10">
    <location>
        <begin position="610"/>
        <end position="627"/>
    </location>
</feature>
<evidence type="ECO:0000256" key="6">
    <source>
        <dbReference type="ARBA" id="ARBA00023136"/>
    </source>
</evidence>
<feature type="transmembrane region" description="Helical" evidence="10">
    <location>
        <begin position="754"/>
        <end position="779"/>
    </location>
</feature>
<evidence type="ECO:0000256" key="2">
    <source>
        <dbReference type="ARBA" id="ARBA00012543"/>
    </source>
</evidence>
<dbReference type="PANTHER" id="PTHR22914">
    <property type="entry name" value="CHITIN SYNTHASE"/>
    <property type="match status" value="1"/>
</dbReference>
<keyword evidence="5 10" id="KW-1133">Transmembrane helix</keyword>
<evidence type="ECO:0000313" key="12">
    <source>
        <dbReference type="EMBL" id="KDN53317.1"/>
    </source>
</evidence>
<dbReference type="InterPro" id="IPR013616">
    <property type="entry name" value="Chitin_synth_N"/>
</dbReference>
<dbReference type="CDD" id="cd04190">
    <property type="entry name" value="Chitin_synth_C"/>
    <property type="match status" value="1"/>
</dbReference>
<dbReference type="EMBL" id="JMSN01000003">
    <property type="protein sequence ID" value="KDN53317.1"/>
    <property type="molecule type" value="Genomic_DNA"/>
</dbReference>
<evidence type="ECO:0000256" key="3">
    <source>
        <dbReference type="ARBA" id="ARBA00022676"/>
    </source>
</evidence>
<keyword evidence="13" id="KW-1185">Reference proteome</keyword>
<accession>A0A066WH45</accession>
<keyword evidence="7 10" id="KW-0961">Cell wall biogenesis/degradation</keyword>
<evidence type="ECO:0000256" key="4">
    <source>
        <dbReference type="ARBA" id="ARBA00022692"/>
    </source>
</evidence>
<evidence type="ECO:0000256" key="5">
    <source>
        <dbReference type="ARBA" id="ARBA00022989"/>
    </source>
</evidence>
<feature type="transmembrane region" description="Helical" evidence="10">
    <location>
        <begin position="523"/>
        <end position="551"/>
    </location>
</feature>
<organism evidence="12 13">
    <name type="scientific">Tilletiaria anomala (strain ATCC 24038 / CBS 436.72 / UBC 951)</name>
    <dbReference type="NCBI Taxonomy" id="1037660"/>
    <lineage>
        <taxon>Eukaryota</taxon>
        <taxon>Fungi</taxon>
        <taxon>Dikarya</taxon>
        <taxon>Basidiomycota</taxon>
        <taxon>Ustilaginomycotina</taxon>
        <taxon>Exobasidiomycetes</taxon>
        <taxon>Georgefischeriales</taxon>
        <taxon>Tilletiariaceae</taxon>
        <taxon>Tilletiaria</taxon>
    </lineage>
</organism>
<feature type="transmembrane region" description="Helical" evidence="10">
    <location>
        <begin position="579"/>
        <end position="598"/>
    </location>
</feature>
<gene>
    <name evidence="12" type="ORF">K437DRAFT_219286</name>
</gene>
<comment type="catalytic activity">
    <reaction evidence="10">
        <text>[(1-&gt;4)-N-acetyl-beta-D-glucosaminyl](n) + UDP-N-acetyl-alpha-D-glucosamine = [(1-&gt;4)-N-acetyl-beta-D-glucosaminyl](n+1) + UDP + H(+)</text>
        <dbReference type="Rhea" id="RHEA:16637"/>
        <dbReference type="Rhea" id="RHEA-COMP:9593"/>
        <dbReference type="Rhea" id="RHEA-COMP:9595"/>
        <dbReference type="ChEBI" id="CHEBI:15378"/>
        <dbReference type="ChEBI" id="CHEBI:17029"/>
        <dbReference type="ChEBI" id="CHEBI:57705"/>
        <dbReference type="ChEBI" id="CHEBI:58223"/>
        <dbReference type="EC" id="2.4.1.16"/>
    </reaction>
</comment>
<comment type="caution">
    <text evidence="12">The sequence shown here is derived from an EMBL/GenBank/DDBJ whole genome shotgun (WGS) entry which is preliminary data.</text>
</comment>
<feature type="domain" description="Chitin synthase N-terminal" evidence="11">
    <location>
        <begin position="39"/>
        <end position="99"/>
    </location>
</feature>
<proteinExistence type="inferred from homology"/>
<dbReference type="SUPFAM" id="SSF53448">
    <property type="entry name" value="Nucleotide-diphospho-sugar transferases"/>
    <property type="match status" value="1"/>
</dbReference>
<keyword evidence="8" id="KW-0968">Cytoplasmic vesicle</keyword>
<evidence type="ECO:0000256" key="10">
    <source>
        <dbReference type="RuleBase" id="RU366040"/>
    </source>
</evidence>
<dbReference type="GO" id="GO:0030659">
    <property type="term" value="C:cytoplasmic vesicle membrane"/>
    <property type="evidence" value="ECO:0007669"/>
    <property type="project" value="UniProtKB-SubCell"/>
</dbReference>
<keyword evidence="10" id="KW-1003">Cell membrane</keyword>
<evidence type="ECO:0000259" key="11">
    <source>
        <dbReference type="Pfam" id="PF08407"/>
    </source>
</evidence>
<dbReference type="Pfam" id="PF08407">
    <property type="entry name" value="Chitin_synth_1N"/>
    <property type="match status" value="1"/>
</dbReference>
<dbReference type="InterPro" id="IPR029044">
    <property type="entry name" value="Nucleotide-diphossugar_trans"/>
</dbReference>
<protein>
    <recommendedName>
        <fullName evidence="2 10">Chitin synthase</fullName>
        <ecNumber evidence="2 10">2.4.1.16</ecNumber>
    </recommendedName>
</protein>
<keyword evidence="6 10" id="KW-0472">Membrane</keyword>
<dbReference type="OrthoDB" id="26569at2759"/>
<dbReference type="EC" id="2.4.1.16" evidence="2 10"/>
<dbReference type="AlphaFoldDB" id="A0A066WH45"/>
<evidence type="ECO:0000256" key="7">
    <source>
        <dbReference type="ARBA" id="ARBA00023316"/>
    </source>
</evidence>
<reference evidence="12 13" key="1">
    <citation type="submission" date="2014-05" db="EMBL/GenBank/DDBJ databases">
        <title>Draft genome sequence of a rare smut relative, Tilletiaria anomala UBC 951.</title>
        <authorList>
            <consortium name="DOE Joint Genome Institute"/>
            <person name="Toome M."/>
            <person name="Kuo A."/>
            <person name="Henrissat B."/>
            <person name="Lipzen A."/>
            <person name="Tritt A."/>
            <person name="Yoshinaga Y."/>
            <person name="Zane M."/>
            <person name="Barry K."/>
            <person name="Grigoriev I.V."/>
            <person name="Spatafora J.W."/>
            <person name="Aimea M.C."/>
        </authorList>
    </citation>
    <scope>NUCLEOTIDE SEQUENCE [LARGE SCALE GENOMIC DNA]</scope>
    <source>
        <strain evidence="12 13">UBC 951</strain>
    </source>
</reference>
<feature type="transmembrane region" description="Helical" evidence="10">
    <location>
        <begin position="711"/>
        <end position="734"/>
    </location>
</feature>